<feature type="region of interest" description="Disordered" evidence="1">
    <location>
        <begin position="206"/>
        <end position="243"/>
    </location>
</feature>
<keyword evidence="3" id="KW-1185">Reference proteome</keyword>
<gene>
    <name evidence="2" type="ORF">JMJ35_000082</name>
</gene>
<feature type="region of interest" description="Disordered" evidence="1">
    <location>
        <begin position="41"/>
        <end position="118"/>
    </location>
</feature>
<comment type="caution">
    <text evidence="2">The sequence shown here is derived from an EMBL/GenBank/DDBJ whole genome shotgun (WGS) entry which is preliminary data.</text>
</comment>
<proteinExistence type="predicted"/>
<feature type="compositionally biased region" description="Polar residues" evidence="1">
    <location>
        <begin position="60"/>
        <end position="77"/>
    </location>
</feature>
<dbReference type="AlphaFoldDB" id="A0AA39V5I1"/>
<sequence length="308" mass="34042">MRPGLVPTSEIVIDLDNLEHVNRKFSRSGVRDATIRAAEYGEGSSVSNSTSSGRRQSSNAFESSAPTTPNASISGQRRASEPTTPSTSIKSISKKRPGQLDISSSDSKARSTLKDSPLQGIEHNVGRYFDNSNDAFLNKESFNSQFFTYRVPAPKIDEAWSRMNNGRPSQDDWNQVWQCQDNHMWSPIICERSSPLAPPGRAFPVRAGSAANKEPPRLGVSSPTHDQPTRSRPLCSADFEDSDDEDEISYIDIWKLAGAVPPLEDILECPEAEMKKIQLLLQAKILREIAELVHEPGTNYRLWGDGVA</sequence>
<reference evidence="2" key="1">
    <citation type="submission" date="2023-03" db="EMBL/GenBank/DDBJ databases">
        <title>Complete genome of Cladonia borealis.</title>
        <authorList>
            <person name="Park H."/>
        </authorList>
    </citation>
    <scope>NUCLEOTIDE SEQUENCE</scope>
    <source>
        <strain evidence="2">ANT050790</strain>
    </source>
</reference>
<organism evidence="2 3">
    <name type="scientific">Cladonia borealis</name>
    <dbReference type="NCBI Taxonomy" id="184061"/>
    <lineage>
        <taxon>Eukaryota</taxon>
        <taxon>Fungi</taxon>
        <taxon>Dikarya</taxon>
        <taxon>Ascomycota</taxon>
        <taxon>Pezizomycotina</taxon>
        <taxon>Lecanoromycetes</taxon>
        <taxon>OSLEUM clade</taxon>
        <taxon>Lecanoromycetidae</taxon>
        <taxon>Lecanorales</taxon>
        <taxon>Lecanorineae</taxon>
        <taxon>Cladoniaceae</taxon>
        <taxon>Cladonia</taxon>
    </lineage>
</organism>
<dbReference type="Proteomes" id="UP001166286">
    <property type="component" value="Unassembled WGS sequence"/>
</dbReference>
<feature type="compositionally biased region" description="Low complexity" evidence="1">
    <location>
        <begin position="43"/>
        <end position="59"/>
    </location>
</feature>
<protein>
    <submittedName>
        <fullName evidence="2">Uncharacterized protein</fullName>
    </submittedName>
</protein>
<evidence type="ECO:0000313" key="3">
    <source>
        <dbReference type="Proteomes" id="UP001166286"/>
    </source>
</evidence>
<dbReference type="EMBL" id="JAFEKC020000001">
    <property type="protein sequence ID" value="KAK0516927.1"/>
    <property type="molecule type" value="Genomic_DNA"/>
</dbReference>
<evidence type="ECO:0000313" key="2">
    <source>
        <dbReference type="EMBL" id="KAK0516927.1"/>
    </source>
</evidence>
<evidence type="ECO:0000256" key="1">
    <source>
        <dbReference type="SAM" id="MobiDB-lite"/>
    </source>
</evidence>
<accession>A0AA39V5I1</accession>
<feature type="compositionally biased region" description="Low complexity" evidence="1">
    <location>
        <begin position="82"/>
        <end position="91"/>
    </location>
</feature>
<name>A0AA39V5I1_9LECA</name>